<accession>A0AA38MFE9</accession>
<protein>
    <submittedName>
        <fullName evidence="3">Uncharacterized protein</fullName>
    </submittedName>
</protein>
<evidence type="ECO:0000256" key="1">
    <source>
        <dbReference type="SAM" id="MobiDB-lite"/>
    </source>
</evidence>
<keyword evidence="2" id="KW-0732">Signal</keyword>
<reference evidence="3" key="1">
    <citation type="journal article" date="2023" name="G3 (Bethesda)">
        <title>Whole genome assemblies of Zophobas morio and Tenebrio molitor.</title>
        <authorList>
            <person name="Kaur S."/>
            <person name="Stinson S.A."/>
            <person name="diCenzo G.C."/>
        </authorList>
    </citation>
    <scope>NUCLEOTIDE SEQUENCE</scope>
    <source>
        <strain evidence="3">QUZm001</strain>
    </source>
</reference>
<dbReference type="Gene3D" id="2.170.300.10">
    <property type="entry name" value="Tie2 ligand-binding domain superfamily"/>
    <property type="match status" value="1"/>
</dbReference>
<gene>
    <name evidence="3" type="ORF">Zmor_013224</name>
</gene>
<name>A0AA38MFE9_9CUCU</name>
<dbReference type="InterPro" id="IPR009030">
    <property type="entry name" value="Growth_fac_rcpt_cys_sf"/>
</dbReference>
<evidence type="ECO:0000313" key="4">
    <source>
        <dbReference type="Proteomes" id="UP001168821"/>
    </source>
</evidence>
<dbReference type="EMBL" id="JALNTZ010000004">
    <property type="protein sequence ID" value="KAJ3654009.1"/>
    <property type="molecule type" value="Genomic_DNA"/>
</dbReference>
<evidence type="ECO:0000313" key="3">
    <source>
        <dbReference type="EMBL" id="KAJ3654009.1"/>
    </source>
</evidence>
<feature type="signal peptide" evidence="2">
    <location>
        <begin position="1"/>
        <end position="20"/>
    </location>
</feature>
<dbReference type="SUPFAM" id="SSF57184">
    <property type="entry name" value="Growth factor receptor domain"/>
    <property type="match status" value="1"/>
</dbReference>
<feature type="chain" id="PRO_5041200744" evidence="2">
    <location>
        <begin position="21"/>
        <end position="801"/>
    </location>
</feature>
<comment type="caution">
    <text evidence="3">The sequence shown here is derived from an EMBL/GenBank/DDBJ whole genome shotgun (WGS) entry which is preliminary data.</text>
</comment>
<organism evidence="3 4">
    <name type="scientific">Zophobas morio</name>
    <dbReference type="NCBI Taxonomy" id="2755281"/>
    <lineage>
        <taxon>Eukaryota</taxon>
        <taxon>Metazoa</taxon>
        <taxon>Ecdysozoa</taxon>
        <taxon>Arthropoda</taxon>
        <taxon>Hexapoda</taxon>
        <taxon>Insecta</taxon>
        <taxon>Pterygota</taxon>
        <taxon>Neoptera</taxon>
        <taxon>Endopterygota</taxon>
        <taxon>Coleoptera</taxon>
        <taxon>Polyphaga</taxon>
        <taxon>Cucujiformia</taxon>
        <taxon>Tenebrionidae</taxon>
        <taxon>Zophobas</taxon>
    </lineage>
</organism>
<proteinExistence type="predicted"/>
<evidence type="ECO:0000256" key="2">
    <source>
        <dbReference type="SAM" id="SignalP"/>
    </source>
</evidence>
<sequence>MLLCFCYFFYLLTLSRVSLCQDIFVVKNGSDLVCVTNSSSALSWNFFSGGGAQSNYVSQYIPNSPPNSFDCEITDDNKTKTFYEIKPWALRTSRNSSISNEIIVDRRWEEMNTIYTPPASGYIPVMRNLRPNFDLAISVRTDPAGYIELCNSLRSSCLLFKLWQFRISAINRNSMLTIWWTKNLSKYLLIHIIIQSITLPDENYWAHFKLFRKGDGIYLQNEKGDVHLQREDYTDEITQMWVHSGFSSGLWKIHEIDYIYTDEETNDTQLGPRIDIKDNFTCISMIVSMCGSCQLKLKLKSDNLLLKQETYRLQNKKKKWFEIKFIVENIVVDSAHLFVSTVGGNKSDDFWAIDKVRLCQKTEFRVIRTDREFKCQLVESNTLVSSAISEPKIESTCPENTVGTFCVPCLWIYPYNNCDKIRVCTGYKLRKTACWCSAGFTNLPGCQDVCTDGVYGLSCNKTCGDCTSRNFNCDAKNGTCLSTCSKNYLGPQCDRSSTRRKLSSVILYLVNFLVEVSPPYDIEIKWSNNKEFLLKWKILHGSKSKLNNFYILVSKCRSACNQTNIVVERRLLVEANTSNFTFTIQFPFEPSTYYNVTLCSNNSYSTNSAYKIDLSPPEPPYQYKEPKLNSTDSTITMELETTAKNLTVLISDDSGELYAHPELEVFGSIVRNFSKYRTVAALMVKEKCVIVIGNGSLETQNRPLIPDTSYNITYILSTTYGNKTSYKIYDISCSTTSSQLKLLSLLILLPTPLVAGWFLREKIKKGEISRLIPRQLKFRSGDEHPDTQEQSLVGLEPSTCM</sequence>
<feature type="region of interest" description="Disordered" evidence="1">
    <location>
        <begin position="779"/>
        <end position="801"/>
    </location>
</feature>
<keyword evidence="4" id="KW-1185">Reference proteome</keyword>
<dbReference type="Proteomes" id="UP001168821">
    <property type="component" value="Unassembled WGS sequence"/>
</dbReference>
<dbReference type="AlphaFoldDB" id="A0AA38MFE9"/>